<feature type="transmembrane region" description="Helical" evidence="7">
    <location>
        <begin position="215"/>
        <end position="236"/>
    </location>
</feature>
<protein>
    <recommendedName>
        <fullName evidence="7">TRAP transporter large permease protein</fullName>
    </recommendedName>
</protein>
<dbReference type="PANTHER" id="PTHR33362">
    <property type="entry name" value="SIALIC ACID TRAP TRANSPORTER PERMEASE PROTEIN SIAT-RELATED"/>
    <property type="match status" value="1"/>
</dbReference>
<feature type="transmembrane region" description="Helical" evidence="7">
    <location>
        <begin position="359"/>
        <end position="382"/>
    </location>
</feature>
<dbReference type="Proteomes" id="UP000234328">
    <property type="component" value="Unassembled WGS sequence"/>
</dbReference>
<evidence type="ECO:0000256" key="5">
    <source>
        <dbReference type="ARBA" id="ARBA00022989"/>
    </source>
</evidence>
<feature type="transmembrane region" description="Helical" evidence="7">
    <location>
        <begin position="77"/>
        <end position="96"/>
    </location>
</feature>
<feature type="transmembrane region" description="Helical" evidence="7">
    <location>
        <begin position="394"/>
        <end position="415"/>
    </location>
</feature>
<comment type="subcellular location">
    <subcellularLocation>
        <location evidence="1 7">Cell inner membrane</location>
        <topology evidence="1 7">Multi-pass membrane protein</topology>
    </subcellularLocation>
</comment>
<evidence type="ECO:0000313" key="10">
    <source>
        <dbReference type="Proteomes" id="UP000234328"/>
    </source>
</evidence>
<accession>A0A2N4UHU8</accession>
<proteinExistence type="inferred from homology"/>
<dbReference type="OrthoDB" id="9796052at2"/>
<evidence type="ECO:0000256" key="1">
    <source>
        <dbReference type="ARBA" id="ARBA00004429"/>
    </source>
</evidence>
<feature type="transmembrane region" description="Helical" evidence="7">
    <location>
        <begin position="170"/>
        <end position="194"/>
    </location>
</feature>
<gene>
    <name evidence="9" type="ORF">CR155_07415</name>
</gene>
<keyword evidence="3 7" id="KW-0997">Cell inner membrane</keyword>
<dbReference type="InterPro" id="IPR004681">
    <property type="entry name" value="TRAP_DctM"/>
</dbReference>
<evidence type="ECO:0000313" key="9">
    <source>
        <dbReference type="EMBL" id="PLC54589.1"/>
    </source>
</evidence>
<feature type="transmembrane region" description="Helical" evidence="7">
    <location>
        <begin position="7"/>
        <end position="30"/>
    </location>
</feature>
<evidence type="ECO:0000256" key="2">
    <source>
        <dbReference type="ARBA" id="ARBA00022475"/>
    </source>
</evidence>
<feature type="transmembrane region" description="Helical" evidence="7">
    <location>
        <begin position="273"/>
        <end position="293"/>
    </location>
</feature>
<evidence type="ECO:0000259" key="8">
    <source>
        <dbReference type="Pfam" id="PF06808"/>
    </source>
</evidence>
<keyword evidence="5 7" id="KW-1133">Transmembrane helix</keyword>
<dbReference type="EMBL" id="PDNV01000004">
    <property type="protein sequence ID" value="PLC54589.1"/>
    <property type="molecule type" value="Genomic_DNA"/>
</dbReference>
<keyword evidence="2" id="KW-1003">Cell membrane</keyword>
<feature type="domain" description="TRAP C4-dicarboxylate transport system permease DctM subunit" evidence="8">
    <location>
        <begin position="6"/>
        <end position="417"/>
    </location>
</feature>
<evidence type="ECO:0000256" key="6">
    <source>
        <dbReference type="ARBA" id="ARBA00023136"/>
    </source>
</evidence>
<evidence type="ECO:0000256" key="3">
    <source>
        <dbReference type="ARBA" id="ARBA00022519"/>
    </source>
</evidence>
<comment type="caution">
    <text evidence="7">Lacks conserved residue(s) required for the propagation of feature annotation.</text>
</comment>
<organism evidence="9 10">
    <name type="scientific">Pollutimonas nitritireducens</name>
    <dbReference type="NCBI Taxonomy" id="2045209"/>
    <lineage>
        <taxon>Bacteria</taxon>
        <taxon>Pseudomonadati</taxon>
        <taxon>Pseudomonadota</taxon>
        <taxon>Betaproteobacteria</taxon>
        <taxon>Burkholderiales</taxon>
        <taxon>Alcaligenaceae</taxon>
        <taxon>Pollutimonas</taxon>
    </lineage>
</organism>
<dbReference type="PANTHER" id="PTHR33362:SF5">
    <property type="entry name" value="C4-DICARBOXYLATE TRAP TRANSPORTER LARGE PERMEASE PROTEIN DCTM"/>
    <property type="match status" value="1"/>
</dbReference>
<keyword evidence="10" id="KW-1185">Reference proteome</keyword>
<dbReference type="GO" id="GO:0022857">
    <property type="term" value="F:transmembrane transporter activity"/>
    <property type="evidence" value="ECO:0007669"/>
    <property type="project" value="UniProtKB-UniRule"/>
</dbReference>
<name>A0A2N4UHU8_9BURK</name>
<comment type="function">
    <text evidence="7">Part of the tripartite ATP-independent periplasmic (TRAP) transport system.</text>
</comment>
<dbReference type="AlphaFoldDB" id="A0A2N4UHU8"/>
<sequence length="427" mass="44951">MITTSLVLLLVLIGISIPVGAALGILGLILDPLYSMLPLTRALGEVSWSTSNEFLLVAIPLFVMLGEILLRSGLAERMYNAMSLWLSWLPGGLMHANIGASALFAATSGSSVATAATVGTVAIPQIAKKGYNESLFLGSLAAGGTLGILIPPSINLIIYGVLTNTSVPRLYLAGIVPGLLMAALFMLVIALACMAKPRWGGEKISATWAQRLASLVHLLPPLGIFILVVGSIYAGIATPTEAAALGVVGALILAASMRRLTLPMMREVLEGTMKSTAMIMLIVVGAAFLNFIMSATGLTNAITSTISGLDVTPMTMLLILVVFYLVLGCFMETLSMMITTIPIVTPIMITMGFDPVWLGIVIIILVEAALITPPVGLNLFVVQSLRTSGSMNDVMLGSLPFVLMLLGMVGILAWLPDLALWLPRVFS</sequence>
<reference evidence="9 10" key="1">
    <citation type="submission" date="2017-10" db="EMBL/GenBank/DDBJ databases">
        <title>Two draft genome sequences of Pusillimonas sp. strains isolated from a nitrate- and radionuclide-contaminated groundwater in Russia.</title>
        <authorList>
            <person name="Grouzdev D.S."/>
            <person name="Tourova T.P."/>
            <person name="Goeva M.A."/>
            <person name="Babich T.L."/>
            <person name="Sokolova D.S."/>
            <person name="Abdullin R."/>
            <person name="Poltaraus A.B."/>
            <person name="Toshchakov S.V."/>
            <person name="Nazina T.N."/>
        </authorList>
    </citation>
    <scope>NUCLEOTIDE SEQUENCE [LARGE SCALE GENOMIC DNA]</scope>
    <source>
        <strain evidence="9 10">JR1/69-2-13</strain>
    </source>
</reference>
<dbReference type="RefSeq" id="WP_102069357.1">
    <property type="nucleotide sequence ID" value="NZ_PDNV01000004.1"/>
</dbReference>
<dbReference type="GO" id="GO:0005886">
    <property type="term" value="C:plasma membrane"/>
    <property type="evidence" value="ECO:0007669"/>
    <property type="project" value="UniProtKB-SubCell"/>
</dbReference>
<comment type="subunit">
    <text evidence="7">The complex comprises the extracytoplasmic solute receptor protein and the two transmembrane proteins.</text>
</comment>
<dbReference type="Pfam" id="PF06808">
    <property type="entry name" value="DctM"/>
    <property type="match status" value="1"/>
</dbReference>
<feature type="transmembrane region" description="Helical" evidence="7">
    <location>
        <begin position="50"/>
        <end position="70"/>
    </location>
</feature>
<comment type="caution">
    <text evidence="9">The sequence shown here is derived from an EMBL/GenBank/DDBJ whole genome shotgun (WGS) entry which is preliminary data.</text>
</comment>
<keyword evidence="6 7" id="KW-0472">Membrane</keyword>
<comment type="similarity">
    <text evidence="7">Belongs to the TRAP transporter large permease family.</text>
</comment>
<dbReference type="NCBIfam" id="TIGR00786">
    <property type="entry name" value="dctM"/>
    <property type="match status" value="1"/>
</dbReference>
<evidence type="ECO:0000256" key="4">
    <source>
        <dbReference type="ARBA" id="ARBA00022692"/>
    </source>
</evidence>
<evidence type="ECO:0000256" key="7">
    <source>
        <dbReference type="RuleBase" id="RU369079"/>
    </source>
</evidence>
<feature type="transmembrane region" description="Helical" evidence="7">
    <location>
        <begin position="242"/>
        <end position="261"/>
    </location>
</feature>
<dbReference type="PIRSF" id="PIRSF006066">
    <property type="entry name" value="HI0050"/>
    <property type="match status" value="1"/>
</dbReference>
<dbReference type="InterPro" id="IPR010656">
    <property type="entry name" value="DctM"/>
</dbReference>
<keyword evidence="4 7" id="KW-0812">Transmembrane</keyword>
<keyword evidence="7" id="KW-0813">Transport</keyword>
<feature type="transmembrane region" description="Helical" evidence="7">
    <location>
        <begin position="135"/>
        <end position="158"/>
    </location>
</feature>